<feature type="transmembrane region" description="Helical" evidence="6">
    <location>
        <begin position="126"/>
        <end position="143"/>
    </location>
</feature>
<feature type="repeat" description="TPR" evidence="5">
    <location>
        <begin position="650"/>
        <end position="683"/>
    </location>
</feature>
<feature type="transmembrane region" description="Helical" evidence="6">
    <location>
        <begin position="511"/>
        <end position="529"/>
    </location>
</feature>
<dbReference type="PANTHER" id="PTHR37422:SF13">
    <property type="entry name" value="LIPOPOLYSACCHARIDE BIOSYNTHESIS PROTEIN PA4999-RELATED"/>
    <property type="match status" value="1"/>
</dbReference>
<evidence type="ECO:0000256" key="5">
    <source>
        <dbReference type="PROSITE-ProRule" id="PRU00339"/>
    </source>
</evidence>
<feature type="transmembrane region" description="Helical" evidence="6">
    <location>
        <begin position="65"/>
        <end position="84"/>
    </location>
</feature>
<evidence type="ECO:0000259" key="7">
    <source>
        <dbReference type="Pfam" id="PF04932"/>
    </source>
</evidence>
<evidence type="ECO:0000256" key="6">
    <source>
        <dbReference type="SAM" id="Phobius"/>
    </source>
</evidence>
<comment type="subcellular location">
    <subcellularLocation>
        <location evidence="1">Membrane</location>
        <topology evidence="1">Multi-pass membrane protein</topology>
    </subcellularLocation>
</comment>
<dbReference type="Gene3D" id="1.25.40.10">
    <property type="entry name" value="Tetratricopeptide repeat domain"/>
    <property type="match status" value="1"/>
</dbReference>
<evidence type="ECO:0000256" key="3">
    <source>
        <dbReference type="ARBA" id="ARBA00022989"/>
    </source>
</evidence>
<dbReference type="SMART" id="SM00028">
    <property type="entry name" value="TPR"/>
    <property type="match status" value="1"/>
</dbReference>
<dbReference type="AlphaFoldDB" id="A0A0G0QN13"/>
<feature type="transmembrane region" description="Helical" evidence="6">
    <location>
        <begin position="96"/>
        <end position="114"/>
    </location>
</feature>
<name>A0A0G0QN13_9BACT</name>
<feature type="transmembrane region" description="Helical" evidence="6">
    <location>
        <begin position="433"/>
        <end position="451"/>
    </location>
</feature>
<evidence type="ECO:0000256" key="1">
    <source>
        <dbReference type="ARBA" id="ARBA00004141"/>
    </source>
</evidence>
<feature type="transmembrane region" description="Helical" evidence="6">
    <location>
        <begin position="5"/>
        <end position="23"/>
    </location>
</feature>
<dbReference type="EMBL" id="LBYB01000006">
    <property type="protein sequence ID" value="KKR41809.1"/>
    <property type="molecule type" value="Genomic_DNA"/>
</dbReference>
<feature type="transmembrane region" description="Helical" evidence="6">
    <location>
        <begin position="277"/>
        <end position="301"/>
    </location>
</feature>
<keyword evidence="2 6" id="KW-0812">Transmembrane</keyword>
<keyword evidence="5" id="KW-0802">TPR repeat</keyword>
<sequence length="700" mass="79463">MWDKVISYSFYLLFLLTPLFWTSLNFELFEFNKMILVYAFTVLIVGAWLLKSIDDKRLVIKRTPLDIPLLLFLGANILSTIFSIDRHTSIWGYYSRSNGGLLSLISYLLLYWAFVSNMDFQKVKTILKFGLASGFLISLWAISEHLGVSPSCVILRGEFNASCWVQQVQERVFATLGQPNWLASYLAMLIFPALYFFLTATKKSLYIVHFTLLITFYLAFTFTYSRGPTLGLIGGIVVFLVLYLLRHPEGKARRISELVSDARIRARFFSSLRMTQVSIIIISFLIINLLFGSALTSFRLISKFAAPARPGITLPAAPSRGTQLETGGTESGQIRFIVWKGALDIFKNYPIFGSGLESFAQIYYQYRPVEHNITSEWDFLYNKAHNEYLNYLATTGIIGFGTYMIVIGVFILWSIKYYVLSIKGKDIKTHNTYYLLLTTSLLASYISYLIYNFFLFSVVIIAVFFYLFPALVFVATESTSILNLPKKLYPIRYTLYAIIYRRPFYTQAAKGIVAFLTLFFLYSLFQLWYADTLFAKGERAQDAGNPGAAYDLLAFASILNKGEPFYRSELAFAAAQAAAALKETDATLSGQLKDEANLHTEKVLKENPRNVSYLRTAVRTYFELSLIDNAFTDKALQALDKSIRLAPTDPKLLYNKALILESIGKKDESIETLRQTLKLKPNYLEAVAQLQEATKSGDAK</sequence>
<dbReference type="InterPro" id="IPR007016">
    <property type="entry name" value="O-antigen_ligase-rel_domated"/>
</dbReference>
<proteinExistence type="predicted"/>
<accession>A0A0G0QN13</accession>
<reference evidence="8 9" key="1">
    <citation type="journal article" date="2015" name="Nature">
        <title>rRNA introns, odd ribosomes, and small enigmatic genomes across a large radiation of phyla.</title>
        <authorList>
            <person name="Brown C.T."/>
            <person name="Hug L.A."/>
            <person name="Thomas B.C."/>
            <person name="Sharon I."/>
            <person name="Castelle C.J."/>
            <person name="Singh A."/>
            <person name="Wilkins M.J."/>
            <person name="Williams K.H."/>
            <person name="Banfield J.F."/>
        </authorList>
    </citation>
    <scope>NUCLEOTIDE SEQUENCE [LARGE SCALE GENOMIC DNA]</scope>
</reference>
<evidence type="ECO:0000256" key="2">
    <source>
        <dbReference type="ARBA" id="ARBA00022692"/>
    </source>
</evidence>
<organism evidence="8 9">
    <name type="scientific">Candidatus Daviesbacteria bacterium GW2011_GWC2_40_12</name>
    <dbReference type="NCBI Taxonomy" id="1618431"/>
    <lineage>
        <taxon>Bacteria</taxon>
        <taxon>Candidatus Daviesiibacteriota</taxon>
    </lineage>
</organism>
<protein>
    <recommendedName>
        <fullName evidence="7">O-antigen ligase-related domain-containing protein</fullName>
    </recommendedName>
</protein>
<feature type="transmembrane region" description="Helical" evidence="6">
    <location>
        <begin position="228"/>
        <end position="245"/>
    </location>
</feature>
<dbReference type="InterPro" id="IPR051533">
    <property type="entry name" value="WaaL-like"/>
</dbReference>
<feature type="domain" description="O-antigen ligase-related" evidence="7">
    <location>
        <begin position="213"/>
        <end position="403"/>
    </location>
</feature>
<dbReference type="Pfam" id="PF13181">
    <property type="entry name" value="TPR_8"/>
    <property type="match status" value="1"/>
</dbReference>
<dbReference type="InterPro" id="IPR011990">
    <property type="entry name" value="TPR-like_helical_dom_sf"/>
</dbReference>
<evidence type="ECO:0000313" key="8">
    <source>
        <dbReference type="EMBL" id="KKR41809.1"/>
    </source>
</evidence>
<dbReference type="InterPro" id="IPR019734">
    <property type="entry name" value="TPR_rpt"/>
</dbReference>
<feature type="transmembrane region" description="Helical" evidence="6">
    <location>
        <begin position="181"/>
        <end position="198"/>
    </location>
</feature>
<comment type="caution">
    <text evidence="8">The sequence shown here is derived from an EMBL/GenBank/DDBJ whole genome shotgun (WGS) entry which is preliminary data.</text>
</comment>
<dbReference type="Proteomes" id="UP000034881">
    <property type="component" value="Unassembled WGS sequence"/>
</dbReference>
<dbReference type="Pfam" id="PF04932">
    <property type="entry name" value="Wzy_C"/>
    <property type="match status" value="1"/>
</dbReference>
<dbReference type="PROSITE" id="PS50005">
    <property type="entry name" value="TPR"/>
    <property type="match status" value="1"/>
</dbReference>
<evidence type="ECO:0000313" key="9">
    <source>
        <dbReference type="Proteomes" id="UP000034881"/>
    </source>
</evidence>
<feature type="transmembrane region" description="Helical" evidence="6">
    <location>
        <begin position="205"/>
        <end position="222"/>
    </location>
</feature>
<evidence type="ECO:0000256" key="4">
    <source>
        <dbReference type="ARBA" id="ARBA00023136"/>
    </source>
</evidence>
<keyword evidence="3 6" id="KW-1133">Transmembrane helix</keyword>
<feature type="transmembrane region" description="Helical" evidence="6">
    <location>
        <begin position="457"/>
        <end position="476"/>
    </location>
</feature>
<gene>
    <name evidence="8" type="ORF">UT77_C0006G0041</name>
</gene>
<keyword evidence="4 6" id="KW-0472">Membrane</keyword>
<feature type="transmembrane region" description="Helical" evidence="6">
    <location>
        <begin position="35"/>
        <end position="53"/>
    </location>
</feature>
<dbReference type="GO" id="GO:0016020">
    <property type="term" value="C:membrane"/>
    <property type="evidence" value="ECO:0007669"/>
    <property type="project" value="UniProtKB-SubCell"/>
</dbReference>
<dbReference type="SUPFAM" id="SSF48452">
    <property type="entry name" value="TPR-like"/>
    <property type="match status" value="1"/>
</dbReference>
<dbReference type="PANTHER" id="PTHR37422">
    <property type="entry name" value="TEICHURONIC ACID BIOSYNTHESIS PROTEIN TUAE"/>
    <property type="match status" value="1"/>
</dbReference>
<feature type="transmembrane region" description="Helical" evidence="6">
    <location>
        <begin position="388"/>
        <end position="413"/>
    </location>
</feature>